<dbReference type="OMA" id="YVMPNQV"/>
<evidence type="ECO:0000256" key="11">
    <source>
        <dbReference type="SAM" id="MobiDB-lite"/>
    </source>
</evidence>
<comment type="similarity">
    <text evidence="2 10">Belongs to the DNA/RNA non-specific endonuclease family.</text>
</comment>
<evidence type="ECO:0000256" key="1">
    <source>
        <dbReference type="ARBA" id="ARBA00001946"/>
    </source>
</evidence>
<dbReference type="Pfam" id="PF01223">
    <property type="entry name" value="Endonuclease_NS"/>
    <property type="match status" value="1"/>
</dbReference>
<keyword evidence="6 10" id="KW-0378">Hydrolase</keyword>
<accession>G4T775</accession>
<comment type="caution">
    <text evidence="15">The sequence shown here is derived from an EMBL/GenBank/DDBJ whole genome shotgun (WGS) entry which is preliminary data.</text>
</comment>
<dbReference type="InterPro" id="IPR001604">
    <property type="entry name" value="Endo_G_ENPP1-like_dom"/>
</dbReference>
<reference evidence="15 16" key="1">
    <citation type="journal article" date="2011" name="PLoS Pathog.">
        <title>Endophytic Life Strategies Decoded by Genome and Transcriptome Analyses of the Mutualistic Root Symbiont Piriformospora indica.</title>
        <authorList>
            <person name="Zuccaro A."/>
            <person name="Lahrmann U."/>
            <person name="Guldener U."/>
            <person name="Langen G."/>
            <person name="Pfiffi S."/>
            <person name="Biedenkopf D."/>
            <person name="Wong P."/>
            <person name="Samans B."/>
            <person name="Grimm C."/>
            <person name="Basiewicz M."/>
            <person name="Murat C."/>
            <person name="Martin F."/>
            <person name="Kogel K.H."/>
        </authorList>
    </citation>
    <scope>NUCLEOTIDE SEQUENCE [LARGE SCALE GENOMIC DNA]</scope>
    <source>
        <strain evidence="15 16">DSM 11827</strain>
    </source>
</reference>
<dbReference type="InParanoid" id="G4T775"/>
<comment type="cofactor">
    <cofactor evidence="1 10">
        <name>Mg(2+)</name>
        <dbReference type="ChEBI" id="CHEBI:18420"/>
    </cofactor>
</comment>
<dbReference type="OrthoDB" id="5418055at2759"/>
<gene>
    <name evidence="15" type="ORF">PIIN_01006</name>
</gene>
<feature type="signal peptide" evidence="12">
    <location>
        <begin position="1"/>
        <end position="22"/>
    </location>
</feature>
<name>G4T775_SERID</name>
<dbReference type="EC" id="3.1.30.-" evidence="10"/>
<evidence type="ECO:0000256" key="2">
    <source>
        <dbReference type="ARBA" id="ARBA00010052"/>
    </source>
</evidence>
<feature type="compositionally biased region" description="Basic and acidic residues" evidence="11">
    <location>
        <begin position="114"/>
        <end position="123"/>
    </location>
</feature>
<dbReference type="InterPro" id="IPR040255">
    <property type="entry name" value="Non-specific_endonuclease"/>
</dbReference>
<proteinExistence type="inferred from homology"/>
<dbReference type="FunFam" id="3.40.570.10:FF:000008">
    <property type="entry name" value="Probable NUC1-dna/rna non-specific nuclease, mitochondrial"/>
    <property type="match status" value="1"/>
</dbReference>
<evidence type="ECO:0000259" key="13">
    <source>
        <dbReference type="SMART" id="SM00477"/>
    </source>
</evidence>
<evidence type="ECO:0000256" key="10">
    <source>
        <dbReference type="RuleBase" id="RU366055"/>
    </source>
</evidence>
<dbReference type="HOGENOM" id="CLU_055174_0_2_1"/>
<evidence type="ECO:0000313" key="16">
    <source>
        <dbReference type="Proteomes" id="UP000007148"/>
    </source>
</evidence>
<sequence>MPSSPLFQALFFAAGAALGATAVSLSNNRRERVKPVHSSPTAIVDVSPSGKPALSQRELVAGDVLKYGNPGPISDLICRKAYTLGYDRKLRHPAWTVEHLTLASVSPPPDDPNGGDRSKSVFKEDESIPRQFRAFLKDYFRSGYDRGHLAPAADAKSSQEAMDETFYLTNIAPQVGDGFNRHYWAYLENWCRKLTGSFSDVFVFTVPLYLPKQDADGKWRVTYEMIGTPANVAVPTHFAKVVLASRPGSAYNPRESELSLGAFVLPNASIPDETPMEKFLVDVDTVERAAGLTLFSDEVKGKAINICRTTKCELVIRRFDDARKNATKAIGAPRR</sequence>
<dbReference type="GO" id="GO:0005743">
    <property type="term" value="C:mitochondrial inner membrane"/>
    <property type="evidence" value="ECO:0007669"/>
    <property type="project" value="TreeGrafter"/>
</dbReference>
<dbReference type="eggNOG" id="KOG3721">
    <property type="taxonomic scope" value="Eukaryota"/>
</dbReference>
<dbReference type="GO" id="GO:0006309">
    <property type="term" value="P:apoptotic DNA fragmentation"/>
    <property type="evidence" value="ECO:0007669"/>
    <property type="project" value="TreeGrafter"/>
</dbReference>
<dbReference type="SUPFAM" id="SSF54060">
    <property type="entry name" value="His-Me finger endonucleases"/>
    <property type="match status" value="1"/>
</dbReference>
<evidence type="ECO:0000256" key="9">
    <source>
        <dbReference type="PIRSR" id="PIRSR640255-2"/>
    </source>
</evidence>
<dbReference type="EMBL" id="CAFZ01000010">
    <property type="protein sequence ID" value="CCA67176.1"/>
    <property type="molecule type" value="Genomic_DNA"/>
</dbReference>
<keyword evidence="3 10" id="KW-0540">Nuclease</keyword>
<dbReference type="InterPro" id="IPR018524">
    <property type="entry name" value="DNA/RNA_endonuclease_AS"/>
</dbReference>
<keyword evidence="5 10" id="KW-0255">Endonuclease</keyword>
<feature type="domain" description="ENPP1-3/EXOG-like endonuclease/phosphodiesterase" evidence="13">
    <location>
        <begin position="79"/>
        <end position="301"/>
    </location>
</feature>
<dbReference type="Proteomes" id="UP000007148">
    <property type="component" value="Unassembled WGS sequence"/>
</dbReference>
<dbReference type="InterPro" id="IPR044925">
    <property type="entry name" value="His-Me_finger_sf"/>
</dbReference>
<dbReference type="GO" id="GO:0000014">
    <property type="term" value="F:single-stranded DNA endodeoxyribonuclease activity"/>
    <property type="evidence" value="ECO:0007669"/>
    <property type="project" value="TreeGrafter"/>
</dbReference>
<dbReference type="PANTHER" id="PTHR13966:SF5">
    <property type="entry name" value="ENDONUCLEASE G, MITOCHONDRIAL"/>
    <property type="match status" value="1"/>
</dbReference>
<dbReference type="GO" id="GO:0003676">
    <property type="term" value="F:nucleic acid binding"/>
    <property type="evidence" value="ECO:0007669"/>
    <property type="project" value="InterPro"/>
</dbReference>
<keyword evidence="7" id="KW-0460">Magnesium</keyword>
<keyword evidence="4 9" id="KW-0479">Metal-binding</keyword>
<feature type="domain" description="DNA/RNA non-specific endonuclease/pyrophosphatase/phosphodiesterase" evidence="14">
    <location>
        <begin position="78"/>
        <end position="301"/>
    </location>
</feature>
<dbReference type="FunCoup" id="G4T775">
    <property type="interactions" value="133"/>
</dbReference>
<evidence type="ECO:0000256" key="5">
    <source>
        <dbReference type="ARBA" id="ARBA00022759"/>
    </source>
</evidence>
<dbReference type="InterPro" id="IPR020821">
    <property type="entry name" value="ENPP1-3/EXOG-like_nuc-like"/>
</dbReference>
<dbReference type="InterPro" id="IPR044929">
    <property type="entry name" value="DNA/RNA_non-sp_Endonuclease_sf"/>
</dbReference>
<evidence type="ECO:0000256" key="4">
    <source>
        <dbReference type="ARBA" id="ARBA00022723"/>
    </source>
</evidence>
<keyword evidence="12" id="KW-0732">Signal</keyword>
<dbReference type="PANTHER" id="PTHR13966">
    <property type="entry name" value="ENDONUCLEASE RELATED"/>
    <property type="match status" value="1"/>
</dbReference>
<evidence type="ECO:0000256" key="8">
    <source>
        <dbReference type="PIRSR" id="PIRSR640255-1"/>
    </source>
</evidence>
<dbReference type="GO" id="GO:0004521">
    <property type="term" value="F:RNA endonuclease activity"/>
    <property type="evidence" value="ECO:0007669"/>
    <property type="project" value="TreeGrafter"/>
</dbReference>
<dbReference type="GO" id="GO:0046872">
    <property type="term" value="F:metal ion binding"/>
    <property type="evidence" value="ECO:0007669"/>
    <property type="project" value="UniProtKB-KW"/>
</dbReference>
<feature type="active site" description="Proton acceptor" evidence="8">
    <location>
        <position position="148"/>
    </location>
</feature>
<dbReference type="CDD" id="cd00091">
    <property type="entry name" value="NUC"/>
    <property type="match status" value="1"/>
</dbReference>
<evidence type="ECO:0000259" key="14">
    <source>
        <dbReference type="SMART" id="SM00892"/>
    </source>
</evidence>
<feature type="chain" id="PRO_5003468530" description="Endonuclease" evidence="12">
    <location>
        <begin position="23"/>
        <end position="335"/>
    </location>
</feature>
<dbReference type="STRING" id="1109443.G4T775"/>
<organism evidence="15 16">
    <name type="scientific">Serendipita indica (strain DSM 11827)</name>
    <name type="common">Root endophyte fungus</name>
    <name type="synonym">Piriformospora indica</name>
    <dbReference type="NCBI Taxonomy" id="1109443"/>
    <lineage>
        <taxon>Eukaryota</taxon>
        <taxon>Fungi</taxon>
        <taxon>Dikarya</taxon>
        <taxon>Basidiomycota</taxon>
        <taxon>Agaricomycotina</taxon>
        <taxon>Agaricomycetes</taxon>
        <taxon>Sebacinales</taxon>
        <taxon>Serendipitaceae</taxon>
        <taxon>Serendipita</taxon>
    </lineage>
</organism>
<protein>
    <recommendedName>
        <fullName evidence="10">Endonuclease</fullName>
        <ecNumber evidence="10">3.1.30.-</ecNumber>
    </recommendedName>
</protein>
<feature type="region of interest" description="Disordered" evidence="11">
    <location>
        <begin position="103"/>
        <end position="123"/>
    </location>
</feature>
<evidence type="ECO:0000256" key="7">
    <source>
        <dbReference type="ARBA" id="ARBA00022842"/>
    </source>
</evidence>
<dbReference type="SMART" id="SM00892">
    <property type="entry name" value="Endonuclease_NS"/>
    <property type="match status" value="1"/>
</dbReference>
<evidence type="ECO:0000256" key="3">
    <source>
        <dbReference type="ARBA" id="ARBA00022722"/>
    </source>
</evidence>
<dbReference type="PROSITE" id="PS01070">
    <property type="entry name" value="NUCLEASE_NON_SPEC"/>
    <property type="match status" value="1"/>
</dbReference>
<keyword evidence="16" id="KW-1185">Reference proteome</keyword>
<evidence type="ECO:0000256" key="6">
    <source>
        <dbReference type="ARBA" id="ARBA00022801"/>
    </source>
</evidence>
<evidence type="ECO:0000256" key="12">
    <source>
        <dbReference type="SAM" id="SignalP"/>
    </source>
</evidence>
<dbReference type="GO" id="GO:0005634">
    <property type="term" value="C:nucleus"/>
    <property type="evidence" value="ECO:0007669"/>
    <property type="project" value="TreeGrafter"/>
</dbReference>
<dbReference type="SMART" id="SM00477">
    <property type="entry name" value="NUC"/>
    <property type="match status" value="1"/>
</dbReference>
<dbReference type="AlphaFoldDB" id="G4T775"/>
<evidence type="ECO:0000313" key="15">
    <source>
        <dbReference type="EMBL" id="CCA67176.1"/>
    </source>
</evidence>
<feature type="binding site" evidence="9">
    <location>
        <position position="180"/>
    </location>
    <ligand>
        <name>Mg(2+)</name>
        <dbReference type="ChEBI" id="CHEBI:18420"/>
        <note>catalytic</note>
    </ligand>
</feature>
<dbReference type="Gene3D" id="3.40.570.10">
    <property type="entry name" value="Extracellular Endonuclease, subunit A"/>
    <property type="match status" value="1"/>
</dbReference>